<reference evidence="1" key="1">
    <citation type="journal article" date="2021" name="Proc. Natl. Acad. Sci. U.S.A.">
        <title>A Catalog of Tens of Thousands of Viruses from Human Metagenomes Reveals Hidden Associations with Chronic Diseases.</title>
        <authorList>
            <person name="Tisza M.J."/>
            <person name="Buck C.B."/>
        </authorList>
    </citation>
    <scope>NUCLEOTIDE SEQUENCE</scope>
    <source>
        <strain evidence="1">CtPoO4</strain>
    </source>
</reference>
<accession>A0A8S5SM90</accession>
<organism evidence="1">
    <name type="scientific">Myoviridae sp. ctPoO4</name>
    <dbReference type="NCBI Taxonomy" id="2827685"/>
    <lineage>
        <taxon>Viruses</taxon>
        <taxon>Duplodnaviria</taxon>
        <taxon>Heunggongvirae</taxon>
        <taxon>Uroviricota</taxon>
        <taxon>Caudoviricetes</taxon>
    </lineage>
</organism>
<protein>
    <submittedName>
        <fullName evidence="1">Nucleotide modification associated domain 3</fullName>
    </submittedName>
</protein>
<evidence type="ECO:0000313" key="1">
    <source>
        <dbReference type="EMBL" id="DAF52129.1"/>
    </source>
</evidence>
<dbReference type="EMBL" id="BK032629">
    <property type="protein sequence ID" value="DAF52129.1"/>
    <property type="molecule type" value="Genomic_DNA"/>
</dbReference>
<name>A0A8S5SM90_9CAUD</name>
<sequence>MKTIKISNLQEGDLFVYKGVIYEIVHKDKWETYCKYINDKHRLGGWFSSEYLYCKFSNYTKVEV</sequence>
<proteinExistence type="predicted"/>